<dbReference type="EC" id="6.1.1.15" evidence="1"/>
<dbReference type="Pfam" id="PF00587">
    <property type="entry name" value="tRNA-synt_2b"/>
    <property type="match status" value="1"/>
</dbReference>
<dbReference type="GO" id="GO:0005524">
    <property type="term" value="F:ATP binding"/>
    <property type="evidence" value="ECO:0007669"/>
    <property type="project" value="UniProtKB-KW"/>
</dbReference>
<comment type="caution">
    <text evidence="11">The sequence shown here is derived from an EMBL/GenBank/DDBJ whole genome shotgun (WGS) entry which is preliminary data.</text>
</comment>
<evidence type="ECO:0000256" key="2">
    <source>
        <dbReference type="ARBA" id="ARBA00019110"/>
    </source>
</evidence>
<dbReference type="InterPro" id="IPR036621">
    <property type="entry name" value="Anticodon-bd_dom_sf"/>
</dbReference>
<evidence type="ECO:0000256" key="3">
    <source>
        <dbReference type="ARBA" id="ARBA00022598"/>
    </source>
</evidence>
<dbReference type="Gene3D" id="3.30.930.10">
    <property type="entry name" value="Bira Bifunctional Protein, Domain 2"/>
    <property type="match status" value="1"/>
</dbReference>
<evidence type="ECO:0000313" key="12">
    <source>
        <dbReference type="Proteomes" id="UP000236946"/>
    </source>
</evidence>
<dbReference type="Pfam" id="PF03129">
    <property type="entry name" value="HGTP_anticodon"/>
    <property type="match status" value="1"/>
</dbReference>
<evidence type="ECO:0000313" key="11">
    <source>
        <dbReference type="EMBL" id="PJE69636.1"/>
    </source>
</evidence>
<dbReference type="CDD" id="cd00779">
    <property type="entry name" value="ProRS_core_prok"/>
    <property type="match status" value="1"/>
</dbReference>
<keyword evidence="3" id="KW-0436">Ligase</keyword>
<dbReference type="PRINTS" id="PR01046">
    <property type="entry name" value="TRNASYNTHPRO"/>
</dbReference>
<gene>
    <name evidence="11" type="ORF">COU98_00890</name>
</gene>
<dbReference type="PROSITE" id="PS50862">
    <property type="entry name" value="AA_TRNA_LIGASE_II"/>
    <property type="match status" value="1"/>
</dbReference>
<evidence type="ECO:0000256" key="4">
    <source>
        <dbReference type="ARBA" id="ARBA00022741"/>
    </source>
</evidence>
<dbReference type="PANTHER" id="PTHR42753">
    <property type="entry name" value="MITOCHONDRIAL RIBOSOME PROTEIN L39/PROLYL-TRNA LIGASE FAMILY MEMBER"/>
    <property type="match status" value="1"/>
</dbReference>
<keyword evidence="5" id="KW-0067">ATP-binding</keyword>
<reference evidence="12" key="1">
    <citation type="submission" date="2017-09" db="EMBL/GenBank/DDBJ databases">
        <title>Depth-based differentiation of microbial function through sediment-hosted aquifers and enrichment of novel symbionts in the deep terrestrial subsurface.</title>
        <authorList>
            <person name="Probst A.J."/>
            <person name="Ladd B."/>
            <person name="Jarett J.K."/>
            <person name="Geller-Mcgrath D.E."/>
            <person name="Sieber C.M.K."/>
            <person name="Emerson J.B."/>
            <person name="Anantharaman K."/>
            <person name="Thomas B.C."/>
            <person name="Malmstrom R."/>
            <person name="Stieglmeier M."/>
            <person name="Klingl A."/>
            <person name="Woyke T."/>
            <person name="Ryan C.M."/>
            <person name="Banfield J.F."/>
        </authorList>
    </citation>
    <scope>NUCLEOTIDE SEQUENCE [LARGE SCALE GENOMIC DNA]</scope>
</reference>
<dbReference type="InterPro" id="IPR002314">
    <property type="entry name" value="aa-tRNA-synt_IIb"/>
</dbReference>
<proteinExistence type="predicted"/>
<dbReference type="InterPro" id="IPR033730">
    <property type="entry name" value="ProRS_core_prok"/>
</dbReference>
<evidence type="ECO:0000259" key="10">
    <source>
        <dbReference type="PROSITE" id="PS50862"/>
    </source>
</evidence>
<accession>A0A2H9T1K7</accession>
<comment type="catalytic activity">
    <reaction evidence="9">
        <text>tRNA(Pro) + L-proline + ATP = L-prolyl-tRNA(Pro) + AMP + diphosphate</text>
        <dbReference type="Rhea" id="RHEA:14305"/>
        <dbReference type="Rhea" id="RHEA-COMP:9700"/>
        <dbReference type="Rhea" id="RHEA-COMP:9702"/>
        <dbReference type="ChEBI" id="CHEBI:30616"/>
        <dbReference type="ChEBI" id="CHEBI:33019"/>
        <dbReference type="ChEBI" id="CHEBI:60039"/>
        <dbReference type="ChEBI" id="CHEBI:78442"/>
        <dbReference type="ChEBI" id="CHEBI:78532"/>
        <dbReference type="ChEBI" id="CHEBI:456215"/>
        <dbReference type="EC" id="6.1.1.15"/>
    </reaction>
</comment>
<dbReference type="InterPro" id="IPR050062">
    <property type="entry name" value="Pro-tRNA_synthetase"/>
</dbReference>
<protein>
    <recommendedName>
        <fullName evidence="2">Proline--tRNA ligase</fullName>
        <ecNumber evidence="1">6.1.1.15</ecNumber>
    </recommendedName>
    <alternativeName>
        <fullName evidence="8">Prolyl-tRNA synthetase</fullName>
    </alternativeName>
</protein>
<organism evidence="11 12">
    <name type="scientific">Candidatus Staskawiczbacteria bacterium CG10_big_fil_rev_8_21_14_0_10_38_10</name>
    <dbReference type="NCBI Taxonomy" id="1974891"/>
    <lineage>
        <taxon>Bacteria</taxon>
        <taxon>Candidatus Staskawicziibacteriota</taxon>
    </lineage>
</organism>
<name>A0A2H9T1K7_9BACT</name>
<keyword evidence="6" id="KW-0648">Protein biosynthesis</keyword>
<evidence type="ECO:0000256" key="9">
    <source>
        <dbReference type="ARBA" id="ARBA00047671"/>
    </source>
</evidence>
<dbReference type="Proteomes" id="UP000236946">
    <property type="component" value="Unassembled WGS sequence"/>
</dbReference>
<dbReference type="InterPro" id="IPR044140">
    <property type="entry name" value="ProRS_anticodon_short"/>
</dbReference>
<dbReference type="CDD" id="cd00861">
    <property type="entry name" value="ProRS_anticodon_short"/>
    <property type="match status" value="1"/>
</dbReference>
<dbReference type="GO" id="GO:0004827">
    <property type="term" value="F:proline-tRNA ligase activity"/>
    <property type="evidence" value="ECO:0007669"/>
    <property type="project" value="UniProtKB-EC"/>
</dbReference>
<dbReference type="InterPro" id="IPR002316">
    <property type="entry name" value="Pro-tRNA-ligase_IIa"/>
</dbReference>
<keyword evidence="7" id="KW-0030">Aminoacyl-tRNA synthetase</keyword>
<dbReference type="GO" id="GO:0005829">
    <property type="term" value="C:cytosol"/>
    <property type="evidence" value="ECO:0007669"/>
    <property type="project" value="TreeGrafter"/>
</dbReference>
<feature type="domain" description="Aminoacyl-transfer RNA synthetases class-II family profile" evidence="10">
    <location>
        <begin position="33"/>
        <end position="323"/>
    </location>
</feature>
<evidence type="ECO:0000256" key="1">
    <source>
        <dbReference type="ARBA" id="ARBA00012831"/>
    </source>
</evidence>
<dbReference type="SUPFAM" id="SSF52954">
    <property type="entry name" value="Class II aaRS ABD-related"/>
    <property type="match status" value="1"/>
</dbReference>
<dbReference type="EMBL" id="PFEN01000015">
    <property type="protein sequence ID" value="PJE69636.1"/>
    <property type="molecule type" value="Genomic_DNA"/>
</dbReference>
<dbReference type="SUPFAM" id="SSF55681">
    <property type="entry name" value="Class II aaRS and biotin synthetases"/>
    <property type="match status" value="1"/>
</dbReference>
<dbReference type="InterPro" id="IPR006195">
    <property type="entry name" value="aa-tRNA-synth_II"/>
</dbReference>
<evidence type="ECO:0000256" key="7">
    <source>
        <dbReference type="ARBA" id="ARBA00023146"/>
    </source>
</evidence>
<dbReference type="InterPro" id="IPR004154">
    <property type="entry name" value="Anticodon-bd"/>
</dbReference>
<dbReference type="InterPro" id="IPR045864">
    <property type="entry name" value="aa-tRNA-synth_II/BPL/LPL"/>
</dbReference>
<dbReference type="GO" id="GO:0006433">
    <property type="term" value="P:prolyl-tRNA aminoacylation"/>
    <property type="evidence" value="ECO:0007669"/>
    <property type="project" value="InterPro"/>
</dbReference>
<dbReference type="AlphaFoldDB" id="A0A2H9T1K7"/>
<evidence type="ECO:0000256" key="8">
    <source>
        <dbReference type="ARBA" id="ARBA00029731"/>
    </source>
</evidence>
<sequence length="424" mass="48526">MRQSQLFYKTSKEVPKDAEAPSHKLLLRAGFIDQVAAGIYTFLPLGFRVIKKIENIIRKHMQESPLLGQEILMPALTPKENWQQTGRWENFEALFKLQSKGGKDYALGATHEEIIAPLVKKIVFSYKDLPLSLFQIQTKFRNEPRVKSGILRTREFLMKDLYSFHANQEDLDEYYEKAAKAYLNIFKECGLRSENPKNKITYQTWASGGTFSKYSHEYQTITEFGEDVIYICDKCFSAINEEIKDKNTVCPNCGSTELRKAKAVEVGNIFKLGTKYSLPFDLKFRDKDGKEKPVVMGCYGIGLSRLMGAIAEVHHDEKGIIWPKTVAPFSAHLLLIENSAKVRKIGEKLYKNLQKNKIEILYDDRNNKTPGEKFAEADLIGIPCRIVLSEKTLKKKSVELKKREEGKTKLIKTSSLNKFLLKSC</sequence>
<keyword evidence="4" id="KW-0547">Nucleotide-binding</keyword>
<dbReference type="PANTHER" id="PTHR42753:SF2">
    <property type="entry name" value="PROLINE--TRNA LIGASE"/>
    <property type="match status" value="1"/>
</dbReference>
<evidence type="ECO:0000256" key="5">
    <source>
        <dbReference type="ARBA" id="ARBA00022840"/>
    </source>
</evidence>
<dbReference type="Gene3D" id="3.40.50.800">
    <property type="entry name" value="Anticodon-binding domain"/>
    <property type="match status" value="1"/>
</dbReference>
<evidence type="ECO:0000256" key="6">
    <source>
        <dbReference type="ARBA" id="ARBA00022917"/>
    </source>
</evidence>